<accession>A0A7G9WB42</accession>
<evidence type="ECO:0000313" key="2">
    <source>
        <dbReference type="EMBL" id="QNO15904.1"/>
    </source>
</evidence>
<keyword evidence="3" id="KW-1185">Reference proteome</keyword>
<proteinExistence type="predicted"/>
<feature type="transmembrane region" description="Helical" evidence="1">
    <location>
        <begin position="6"/>
        <end position="24"/>
    </location>
</feature>
<keyword evidence="1" id="KW-0472">Membrane</keyword>
<sequence>MILIIIFGIPVASIIFYVSTMGILEKIKKNEETIVNICLGSLSFAFIMFSLVYSILVGAN</sequence>
<name>A0A7G9WB42_ALKCA</name>
<keyword evidence="1" id="KW-0812">Transmembrane</keyword>
<dbReference type="EMBL" id="CP058559">
    <property type="protein sequence ID" value="QNO15904.1"/>
    <property type="molecule type" value="Genomic_DNA"/>
</dbReference>
<protein>
    <submittedName>
        <fullName evidence="2">Uncharacterized protein</fullName>
    </submittedName>
</protein>
<dbReference type="AlphaFoldDB" id="A0A7G9WB42"/>
<evidence type="ECO:0000256" key="1">
    <source>
        <dbReference type="SAM" id="Phobius"/>
    </source>
</evidence>
<keyword evidence="1" id="KW-1133">Transmembrane helix</keyword>
<organism evidence="2 3">
    <name type="scientific">Alkalicella caledoniensis</name>
    <dbReference type="NCBI Taxonomy" id="2731377"/>
    <lineage>
        <taxon>Bacteria</taxon>
        <taxon>Bacillati</taxon>
        <taxon>Bacillota</taxon>
        <taxon>Clostridia</taxon>
        <taxon>Eubacteriales</taxon>
        <taxon>Proteinivoracaceae</taxon>
        <taxon>Alkalicella</taxon>
    </lineage>
</organism>
<evidence type="ECO:0000313" key="3">
    <source>
        <dbReference type="Proteomes" id="UP000516160"/>
    </source>
</evidence>
<reference evidence="2 3" key="1">
    <citation type="submission" date="2020-07" db="EMBL/GenBank/DDBJ databases">
        <title>Alkalicella. sp. LB2 genome.</title>
        <authorList>
            <person name="Postec A."/>
            <person name="Quemeneur M."/>
        </authorList>
    </citation>
    <scope>NUCLEOTIDE SEQUENCE [LARGE SCALE GENOMIC DNA]</scope>
    <source>
        <strain evidence="2 3">LB2</strain>
    </source>
</reference>
<dbReference type="RefSeq" id="WP_213166305.1">
    <property type="nucleotide sequence ID" value="NZ_CP058559.1"/>
</dbReference>
<dbReference type="Proteomes" id="UP000516160">
    <property type="component" value="Chromosome"/>
</dbReference>
<gene>
    <name evidence="2" type="ORF">HYG86_14560</name>
</gene>
<feature type="transmembrane region" description="Helical" evidence="1">
    <location>
        <begin position="36"/>
        <end position="56"/>
    </location>
</feature>
<dbReference type="KEGG" id="acae:HYG86_14560"/>